<dbReference type="GO" id="GO:0005634">
    <property type="term" value="C:nucleus"/>
    <property type="evidence" value="ECO:0007669"/>
    <property type="project" value="TreeGrafter"/>
</dbReference>
<evidence type="ECO:0000313" key="12">
    <source>
        <dbReference type="EMBL" id="CAD7587958.1"/>
    </source>
</evidence>
<dbReference type="Pfam" id="PF03095">
    <property type="entry name" value="PTPA"/>
    <property type="match status" value="1"/>
</dbReference>
<dbReference type="InterPro" id="IPR043170">
    <property type="entry name" value="PTPA_C_lid"/>
</dbReference>
<evidence type="ECO:0000256" key="4">
    <source>
        <dbReference type="ARBA" id="ARBA00013194"/>
    </source>
</evidence>
<dbReference type="GO" id="GO:0007052">
    <property type="term" value="P:mitotic spindle organization"/>
    <property type="evidence" value="ECO:0007669"/>
    <property type="project" value="TreeGrafter"/>
</dbReference>
<evidence type="ECO:0000256" key="6">
    <source>
        <dbReference type="ARBA" id="ARBA00023110"/>
    </source>
</evidence>
<dbReference type="AlphaFoldDB" id="A0A7R9PIQ4"/>
<dbReference type="GO" id="GO:0005737">
    <property type="term" value="C:cytoplasm"/>
    <property type="evidence" value="ECO:0007669"/>
    <property type="project" value="UniProtKB-SubCell"/>
</dbReference>
<dbReference type="SUPFAM" id="SSF140984">
    <property type="entry name" value="PTPA-like"/>
    <property type="match status" value="1"/>
</dbReference>
<evidence type="ECO:0000256" key="7">
    <source>
        <dbReference type="ARBA" id="ARBA00023235"/>
    </source>
</evidence>
<reference evidence="12" key="1">
    <citation type="submission" date="2020-11" db="EMBL/GenBank/DDBJ databases">
        <authorList>
            <person name="Tran Van P."/>
        </authorList>
    </citation>
    <scope>NUCLEOTIDE SEQUENCE</scope>
</reference>
<name>A0A7R9PIQ4_TIMGE</name>
<proteinExistence type="inferred from homology"/>
<dbReference type="GO" id="GO:0000159">
    <property type="term" value="C:protein phosphatase type 2A complex"/>
    <property type="evidence" value="ECO:0007669"/>
    <property type="project" value="TreeGrafter"/>
</dbReference>
<organism evidence="12">
    <name type="scientific">Timema genevievae</name>
    <name type="common">Walking stick</name>
    <dbReference type="NCBI Taxonomy" id="629358"/>
    <lineage>
        <taxon>Eukaryota</taxon>
        <taxon>Metazoa</taxon>
        <taxon>Ecdysozoa</taxon>
        <taxon>Arthropoda</taxon>
        <taxon>Hexapoda</taxon>
        <taxon>Insecta</taxon>
        <taxon>Pterygota</taxon>
        <taxon>Neoptera</taxon>
        <taxon>Polyneoptera</taxon>
        <taxon>Phasmatodea</taxon>
        <taxon>Timematodea</taxon>
        <taxon>Timematoidea</taxon>
        <taxon>Timematidae</taxon>
        <taxon>Timema</taxon>
    </lineage>
</organism>
<dbReference type="EC" id="5.2.1.8" evidence="4 10"/>
<feature type="region of interest" description="Disordered" evidence="11">
    <location>
        <begin position="477"/>
        <end position="497"/>
    </location>
</feature>
<keyword evidence="6 10" id="KW-0697">Rotamase</keyword>
<accession>A0A7R9PIQ4</accession>
<dbReference type="EMBL" id="OE839627">
    <property type="protein sequence ID" value="CAD7587958.1"/>
    <property type="molecule type" value="Genomic_DNA"/>
</dbReference>
<dbReference type="GO" id="GO:0003755">
    <property type="term" value="F:peptidyl-prolyl cis-trans isomerase activity"/>
    <property type="evidence" value="ECO:0007669"/>
    <property type="project" value="UniProtKB-KW"/>
</dbReference>
<evidence type="ECO:0000256" key="5">
    <source>
        <dbReference type="ARBA" id="ARBA00022490"/>
    </source>
</evidence>
<evidence type="ECO:0000256" key="1">
    <source>
        <dbReference type="ARBA" id="ARBA00000971"/>
    </source>
</evidence>
<protein>
    <recommendedName>
        <fullName evidence="8 10">Serine/threonine-protein phosphatase 2A activator</fullName>
        <ecNumber evidence="4 10">5.2.1.8</ecNumber>
    </recommendedName>
    <alternativeName>
        <fullName evidence="9 10">Phosphotyrosyl phosphatase activator</fullName>
    </alternativeName>
</protein>
<sequence>MKEKGLFAHQFCPHLAGLQQGSTLRTHHGSTGIQLRFRASTYTSRQVSSKRNEQETVCNAQIRARRQKLRIRMSVVHKKSMPQYHIALATESLSNFLRTRTTEYRLWTYGYGVSVRPFKLPLQSPVSEDHEYMTPRRAVTSVEDMNIWKESEAYSLTLFLQEIIGFIIALNEAVKGKPLTIDCLLAEVPQNLLELLNKLDLWVEGTPPVEQPQRFGNQAFRTWFDRLKREALELLQQALPERFHRAVPEVMFYLVEGFGNSTRIDYGTGHELAFLMFLCCLFKIGALKSLDQEAVVTKVFNRYLQLVRKLQLTYRMEPAGSHGVWSLDDYQFVPFIWGSSQLIGKAPLFVTLKEQGSPVYDQGRGKVWGYIYIYKPHPRIEPRSFLQEDVVNSYADDYMFLGCIQFINKVKTGMFAEHSNQLWNISGVGSWSKVNSGLIKMYKAEVLAKFPLVQHVLFGSLLPFRPVERQQPGVHCVRMSMTPPPPPRFLPPDKDDQ</sequence>
<dbReference type="PANTHER" id="PTHR10012">
    <property type="entry name" value="SERINE/THREONINE-PROTEIN PHOSPHATASE 2A REGULATORY SUBUNIT B"/>
    <property type="match status" value="1"/>
</dbReference>
<dbReference type="InterPro" id="IPR004327">
    <property type="entry name" value="Phstyr_phstse_ac"/>
</dbReference>
<comment type="function">
    <text evidence="10">PPIases accelerate the folding of proteins. It catalyzes the cis-trans isomerization of proline imidic peptide bonds in oligopeptides.</text>
</comment>
<evidence type="ECO:0000256" key="2">
    <source>
        <dbReference type="ARBA" id="ARBA00004496"/>
    </source>
</evidence>
<dbReference type="InterPro" id="IPR037218">
    <property type="entry name" value="PTPA_sf"/>
</dbReference>
<evidence type="ECO:0000256" key="3">
    <source>
        <dbReference type="ARBA" id="ARBA00011019"/>
    </source>
</evidence>
<keyword evidence="7 10" id="KW-0413">Isomerase</keyword>
<comment type="catalytic activity">
    <reaction evidence="1 10">
        <text>[protein]-peptidylproline (omega=180) = [protein]-peptidylproline (omega=0)</text>
        <dbReference type="Rhea" id="RHEA:16237"/>
        <dbReference type="Rhea" id="RHEA-COMP:10747"/>
        <dbReference type="Rhea" id="RHEA-COMP:10748"/>
        <dbReference type="ChEBI" id="CHEBI:83833"/>
        <dbReference type="ChEBI" id="CHEBI:83834"/>
        <dbReference type="EC" id="5.2.1.8"/>
    </reaction>
</comment>
<evidence type="ECO:0000256" key="10">
    <source>
        <dbReference type="RuleBase" id="RU361210"/>
    </source>
</evidence>
<dbReference type="Gene3D" id="1.20.120.1150">
    <property type="match status" value="1"/>
</dbReference>
<comment type="subcellular location">
    <subcellularLocation>
        <location evidence="2 10">Cytoplasm</location>
    </subcellularLocation>
</comment>
<keyword evidence="5 10" id="KW-0963">Cytoplasm</keyword>
<comment type="similarity">
    <text evidence="3 10">Belongs to the PTPA-type PPIase family.</text>
</comment>
<gene>
    <name evidence="12" type="ORF">TGEB3V08_LOCUS2090</name>
</gene>
<dbReference type="FunFam" id="1.20.120.1150:FF:000002">
    <property type="entry name" value="Serine/threonine-protein phosphatase 2A activator"/>
    <property type="match status" value="1"/>
</dbReference>
<evidence type="ECO:0000256" key="8">
    <source>
        <dbReference type="ARBA" id="ARBA00044786"/>
    </source>
</evidence>
<evidence type="ECO:0000256" key="11">
    <source>
        <dbReference type="SAM" id="MobiDB-lite"/>
    </source>
</evidence>
<dbReference type="PANTHER" id="PTHR10012:SF0">
    <property type="entry name" value="SERINE_THREONINE-PROTEIN PHOSPHATASE 2A ACTIVATOR"/>
    <property type="match status" value="1"/>
</dbReference>
<dbReference type="GO" id="GO:0008160">
    <property type="term" value="F:protein tyrosine phosphatase activator activity"/>
    <property type="evidence" value="ECO:0007669"/>
    <property type="project" value="TreeGrafter"/>
</dbReference>
<evidence type="ECO:0000256" key="9">
    <source>
        <dbReference type="ARBA" id="ARBA00044820"/>
    </source>
</evidence>
<dbReference type="CDD" id="cd04087">
    <property type="entry name" value="PTPA"/>
    <property type="match status" value="1"/>
</dbReference>